<evidence type="ECO:0000313" key="1">
    <source>
        <dbReference type="EMBL" id="KAG8537812.1"/>
    </source>
</evidence>
<organism evidence="1 2">
    <name type="scientific">Engystomops pustulosus</name>
    <name type="common">Tungara frog</name>
    <name type="synonym">Physalaemus pustulosus</name>
    <dbReference type="NCBI Taxonomy" id="76066"/>
    <lineage>
        <taxon>Eukaryota</taxon>
        <taxon>Metazoa</taxon>
        <taxon>Chordata</taxon>
        <taxon>Craniata</taxon>
        <taxon>Vertebrata</taxon>
        <taxon>Euteleostomi</taxon>
        <taxon>Amphibia</taxon>
        <taxon>Batrachia</taxon>
        <taxon>Anura</taxon>
        <taxon>Neobatrachia</taxon>
        <taxon>Hyloidea</taxon>
        <taxon>Leptodactylidae</taxon>
        <taxon>Leiuperinae</taxon>
        <taxon>Engystomops</taxon>
    </lineage>
</organism>
<reference evidence="1" key="1">
    <citation type="thesis" date="2020" institute="ProQuest LLC" country="789 East Eisenhower Parkway, Ann Arbor, MI, USA">
        <title>Comparative Genomics and Chromosome Evolution.</title>
        <authorList>
            <person name="Mudd A.B."/>
        </authorList>
    </citation>
    <scope>NUCLEOTIDE SEQUENCE</scope>
    <source>
        <strain evidence="1">237g6f4</strain>
        <tissue evidence="1">Blood</tissue>
    </source>
</reference>
<name>A0AAV6YRN1_ENGPU</name>
<protein>
    <submittedName>
        <fullName evidence="1">Uncharacterized protein</fullName>
    </submittedName>
</protein>
<dbReference type="SUPFAM" id="SSF56672">
    <property type="entry name" value="DNA/RNA polymerases"/>
    <property type="match status" value="1"/>
</dbReference>
<dbReference type="InterPro" id="IPR043502">
    <property type="entry name" value="DNA/RNA_pol_sf"/>
</dbReference>
<dbReference type="EMBL" id="WNYA01026557">
    <property type="protein sequence ID" value="KAG8537812.1"/>
    <property type="molecule type" value="Genomic_DNA"/>
</dbReference>
<gene>
    <name evidence="1" type="ORF">GDO81_023797</name>
</gene>
<comment type="caution">
    <text evidence="1">The sequence shown here is derived from an EMBL/GenBank/DDBJ whole genome shotgun (WGS) entry which is preliminary data.</text>
</comment>
<dbReference type="Proteomes" id="UP000824782">
    <property type="component" value="Unassembled WGS sequence"/>
</dbReference>
<sequence>MFSLSVCGGPTVFVCQDAFIDLMCFLFQKGCKVSRDKLQYRQEKVVFLGHCFSATGRYLTEERKLAVQNVPLP</sequence>
<accession>A0AAV6YRN1</accession>
<dbReference type="AlphaFoldDB" id="A0AAV6YRN1"/>
<evidence type="ECO:0000313" key="2">
    <source>
        <dbReference type="Proteomes" id="UP000824782"/>
    </source>
</evidence>
<keyword evidence="2" id="KW-1185">Reference proteome</keyword>
<proteinExistence type="predicted"/>